<dbReference type="PRINTS" id="PR00935">
    <property type="entry name" value="BAND41"/>
</dbReference>
<dbReference type="SUPFAM" id="SSF50729">
    <property type="entry name" value="PH domain-like"/>
    <property type="match status" value="1"/>
</dbReference>
<feature type="compositionally biased region" description="Basic residues" evidence="1">
    <location>
        <begin position="479"/>
        <end position="488"/>
    </location>
</feature>
<protein>
    <recommendedName>
        <fullName evidence="2">FERM domain-containing protein</fullName>
    </recommendedName>
</protein>
<dbReference type="EnsemblMetazoa" id="XM_779556">
    <property type="protein sequence ID" value="XP_784649"/>
    <property type="gene ID" value="LOC579438"/>
</dbReference>
<evidence type="ECO:0000256" key="1">
    <source>
        <dbReference type="SAM" id="MobiDB-lite"/>
    </source>
</evidence>
<dbReference type="GO" id="GO:0031032">
    <property type="term" value="P:actomyosin structure organization"/>
    <property type="evidence" value="ECO:0000318"/>
    <property type="project" value="GO_Central"/>
</dbReference>
<evidence type="ECO:0000259" key="2">
    <source>
        <dbReference type="PROSITE" id="PS50057"/>
    </source>
</evidence>
<dbReference type="Gene3D" id="1.20.80.10">
    <property type="match status" value="1"/>
</dbReference>
<feature type="compositionally biased region" description="Basic residues" evidence="1">
    <location>
        <begin position="614"/>
        <end position="627"/>
    </location>
</feature>
<feature type="compositionally biased region" description="Basic and acidic residues" evidence="1">
    <location>
        <begin position="1060"/>
        <end position="1072"/>
    </location>
</feature>
<dbReference type="InterPro" id="IPR014352">
    <property type="entry name" value="FERM/acyl-CoA-bd_prot_sf"/>
</dbReference>
<dbReference type="SUPFAM" id="SSF47031">
    <property type="entry name" value="Second domain of FERM"/>
    <property type="match status" value="1"/>
</dbReference>
<dbReference type="FunFam" id="1.20.80.10:FF:000003">
    <property type="entry name" value="Tyrosine-protein phosphatase non-receptor type 4"/>
    <property type="match status" value="1"/>
</dbReference>
<feature type="compositionally biased region" description="Polar residues" evidence="1">
    <location>
        <begin position="966"/>
        <end position="982"/>
    </location>
</feature>
<dbReference type="Gene3D" id="3.10.20.90">
    <property type="entry name" value="Phosphatidylinositol 3-kinase Catalytic Subunit, Chain A, domain 1"/>
    <property type="match status" value="1"/>
</dbReference>
<dbReference type="CDD" id="cd14473">
    <property type="entry name" value="FERM_B-lobe"/>
    <property type="match status" value="1"/>
</dbReference>
<dbReference type="SUPFAM" id="SSF54236">
    <property type="entry name" value="Ubiquitin-like"/>
    <property type="match status" value="1"/>
</dbReference>
<dbReference type="PANTHER" id="PTHR23280:SF25">
    <property type="entry name" value="MOESIN_EZRIN_RADIXIN HOMOLOG 1"/>
    <property type="match status" value="1"/>
</dbReference>
<dbReference type="InterPro" id="IPR014847">
    <property type="entry name" value="FA"/>
</dbReference>
<feature type="compositionally biased region" description="Polar residues" evidence="1">
    <location>
        <begin position="513"/>
        <end position="525"/>
    </location>
</feature>
<dbReference type="OrthoDB" id="6235974at2759"/>
<keyword evidence="4" id="KW-1185">Reference proteome</keyword>
<feature type="compositionally biased region" description="Basic residues" evidence="1">
    <location>
        <begin position="435"/>
        <end position="446"/>
    </location>
</feature>
<dbReference type="CTD" id="64097"/>
<feature type="region of interest" description="Disordered" evidence="1">
    <location>
        <begin position="386"/>
        <end position="534"/>
    </location>
</feature>
<sequence>MACCGVQTSDAFCSIQLLNGSEVNMNLEVKMRGSDILDRVYSHMNLLETDFFGLRFIDKDNQTHWLNPEKQVVKQLKNVSPMTMYFGVKFYVEDPCRLSEEVTRYQFFLQLKMDMLQGRLPCSFNLASELFAYAVQSELGDYDQELHPASYVSEFRFVPNQTEELEKAISEHHKKLRSLQPSKAEMGFLDRAKRLEMYGVDLCPVVGGDHIEYFLGTTPKGVVIYHNKKRVALYNWSKIKQMNFRLTEFKITVEGKESSWSLPSHRSCKHLFQCYIEQHMFFRLRPSMLERNGTLTKSLKSNGSRYSFRTQEEALQNSMRLRRPEPQVQRVPSRRYLRRVAGNDVDESLYINHSSLMMNGSLGVEEADGMMMSSGRVAKTIAPEAVRRAHSQMSGRESPTSGISIRSVPWDDADGALSDRGLFTRSGESPVTTRSAHKPRRRHHHGDRSGSETESISSRKYRYRRSLTGSEASGDETSHRRRRRRRKSRDSSGSDGEGRHRRRSKSRDHMVESESQWNAIQTGELEQSRGEVREPGETIVKNLKNGYPSPDTPEGYTWYKERRQLEDIKASTELRKHIQLGLQEPGVEIDPLDIPYTQVVTEDGVAIRVSHSPTRQRSRPSSHAYRRSRGDYPDETESMHSAQGSVRSTATRKTDPGPHRSRQNRNAMPFDLVQPGSGGQGRPTRTATSTYESDDQRGGRRRHRNQQDQVNNNGRPSRSDVSRGRGDDIPGYLLAQRGQGMFSHQQQSEADQYDSAINQQRKHKQPSVPHPEPPPSTNSKQYHADQPPPPTYPPPPGYTSSHAAVANGNPIRPNPASSIRPSVHHTREDSGFEQEETNSYNTRLQQRPVQTNAPPPFRNNPSKPSNTYRGHARQPPPHPSMQHRQASKQQHPSSNIASDSTAKNNNYQKPSMLPPSSSSTTHQNPLPRSHPLGDRQNSSQSDKSSRPHRSDGSVKHIQVPNGGLEQRNSYNSNISSGSQQPPLRNGLHPATGGRLHSGVDILAVSELLNELDKLGQGARSSNRSVQSNYSNIEGRGPSSRQQAGTGARRGSYGHPPVPQNKDRLSGRQKPDFIPDVQRPPPPVVVKGGGSKRMSITTSEILRVSRSDGHNRNLLTEL</sequence>
<evidence type="ECO:0000313" key="3">
    <source>
        <dbReference type="EnsemblMetazoa" id="XP_784649"/>
    </source>
</evidence>
<dbReference type="SMART" id="SM01195">
    <property type="entry name" value="FA"/>
    <property type="match status" value="1"/>
</dbReference>
<feature type="region of interest" description="Disordered" evidence="1">
    <location>
        <begin position="1015"/>
        <end position="1091"/>
    </location>
</feature>
<dbReference type="InterPro" id="IPR011993">
    <property type="entry name" value="PH-like_dom_sf"/>
</dbReference>
<feature type="domain" description="FERM" evidence="2">
    <location>
        <begin position="11"/>
        <end position="286"/>
    </location>
</feature>
<feature type="region of interest" description="Disordered" evidence="1">
    <location>
        <begin position="608"/>
        <end position="991"/>
    </location>
</feature>
<feature type="compositionally biased region" description="Pro residues" evidence="1">
    <location>
        <begin position="786"/>
        <end position="797"/>
    </location>
</feature>
<dbReference type="InterPro" id="IPR035963">
    <property type="entry name" value="FERM_2"/>
</dbReference>
<evidence type="ECO:0000313" key="4">
    <source>
        <dbReference type="Proteomes" id="UP000007110"/>
    </source>
</evidence>
<dbReference type="GO" id="GO:0005856">
    <property type="term" value="C:cytoskeleton"/>
    <property type="evidence" value="ECO:0000318"/>
    <property type="project" value="GO_Central"/>
</dbReference>
<feature type="compositionally biased region" description="Low complexity" evidence="1">
    <location>
        <begin position="910"/>
        <end position="919"/>
    </location>
</feature>
<feature type="compositionally biased region" description="Polar residues" evidence="1">
    <location>
        <begin position="882"/>
        <end position="909"/>
    </location>
</feature>
<dbReference type="OMA" id="NYSNIEG"/>
<dbReference type="InterPro" id="IPR018980">
    <property type="entry name" value="FERM_PH-like_C"/>
</dbReference>
<accession>A0A7M7TGD7</accession>
<dbReference type="Gene3D" id="2.30.29.30">
    <property type="entry name" value="Pleckstrin-homology domain (PH domain)/Phosphotyrosine-binding domain (PTB)"/>
    <property type="match status" value="1"/>
</dbReference>
<dbReference type="InterPro" id="IPR029071">
    <property type="entry name" value="Ubiquitin-like_domsf"/>
</dbReference>
<feature type="compositionally biased region" description="Polar residues" evidence="1">
    <location>
        <begin position="1018"/>
        <end position="1031"/>
    </location>
</feature>
<feature type="compositionally biased region" description="Basic and acidic residues" evidence="1">
    <location>
        <begin position="943"/>
        <end position="954"/>
    </location>
</feature>
<dbReference type="RefSeq" id="XP_784649.3">
    <property type="nucleotide sequence ID" value="XM_779556.4"/>
</dbReference>
<dbReference type="PROSITE" id="PS00660">
    <property type="entry name" value="FERM_1"/>
    <property type="match status" value="1"/>
</dbReference>
<name>A0A7M7TGD7_STRPU</name>
<dbReference type="InParanoid" id="A0A7M7TGD7"/>
<dbReference type="InterPro" id="IPR019747">
    <property type="entry name" value="FERM_CS"/>
</dbReference>
<organism evidence="3 4">
    <name type="scientific">Strongylocentrotus purpuratus</name>
    <name type="common">Purple sea urchin</name>
    <dbReference type="NCBI Taxonomy" id="7668"/>
    <lineage>
        <taxon>Eukaryota</taxon>
        <taxon>Metazoa</taxon>
        <taxon>Echinodermata</taxon>
        <taxon>Eleutherozoa</taxon>
        <taxon>Echinozoa</taxon>
        <taxon>Echinoidea</taxon>
        <taxon>Euechinoidea</taxon>
        <taxon>Echinacea</taxon>
        <taxon>Camarodonta</taxon>
        <taxon>Echinidea</taxon>
        <taxon>Strongylocentrotidae</taxon>
        <taxon>Strongylocentrotus</taxon>
    </lineage>
</organism>
<feature type="compositionally biased region" description="Polar residues" evidence="1">
    <location>
        <begin position="391"/>
        <end position="404"/>
    </location>
</feature>
<dbReference type="Pfam" id="PF09379">
    <property type="entry name" value="FERM_N"/>
    <property type="match status" value="1"/>
</dbReference>
<dbReference type="AlphaFoldDB" id="A0A7M7TGD7"/>
<proteinExistence type="predicted"/>
<dbReference type="CDD" id="cd17107">
    <property type="entry name" value="FERM_F1_EPB41L4A"/>
    <property type="match status" value="1"/>
</dbReference>
<reference evidence="4" key="1">
    <citation type="submission" date="2015-02" db="EMBL/GenBank/DDBJ databases">
        <title>Genome sequencing for Strongylocentrotus purpuratus.</title>
        <authorList>
            <person name="Murali S."/>
            <person name="Liu Y."/>
            <person name="Vee V."/>
            <person name="English A."/>
            <person name="Wang M."/>
            <person name="Skinner E."/>
            <person name="Han Y."/>
            <person name="Muzny D.M."/>
            <person name="Worley K.C."/>
            <person name="Gibbs R.A."/>
        </authorList>
    </citation>
    <scope>NUCLEOTIDE SEQUENCE</scope>
</reference>
<dbReference type="InterPro" id="IPR000299">
    <property type="entry name" value="FERM_domain"/>
</dbReference>
<reference evidence="3" key="2">
    <citation type="submission" date="2021-01" db="UniProtKB">
        <authorList>
            <consortium name="EnsemblMetazoa"/>
        </authorList>
    </citation>
    <scope>IDENTIFICATION</scope>
</reference>
<dbReference type="SMART" id="SM00295">
    <property type="entry name" value="B41"/>
    <property type="match status" value="1"/>
</dbReference>
<dbReference type="InterPro" id="IPR030696">
    <property type="entry name" value="Band4.1-like4A_FERM_F1"/>
</dbReference>
<feature type="compositionally biased region" description="Basic and acidic residues" evidence="1">
    <location>
        <begin position="489"/>
        <end position="498"/>
    </location>
</feature>
<dbReference type="PROSITE" id="PS50057">
    <property type="entry name" value="FERM_3"/>
    <property type="match status" value="1"/>
</dbReference>
<dbReference type="InterPro" id="IPR019748">
    <property type="entry name" value="FERM_central"/>
</dbReference>
<feature type="compositionally biased region" description="Polar residues" evidence="1">
    <location>
        <begin position="742"/>
        <end position="759"/>
    </location>
</feature>
<dbReference type="GeneID" id="579438"/>
<feature type="compositionally biased region" description="Polar residues" evidence="1">
    <location>
        <begin position="639"/>
        <end position="651"/>
    </location>
</feature>
<dbReference type="FunFam" id="3.10.20.90:FF:000039">
    <property type="entry name" value="Tyrosine-protein phosphatase non-receptor type"/>
    <property type="match status" value="1"/>
</dbReference>
<feature type="compositionally biased region" description="Polar residues" evidence="1">
    <location>
        <begin position="859"/>
        <end position="868"/>
    </location>
</feature>
<dbReference type="InterPro" id="IPR018979">
    <property type="entry name" value="FERM_N"/>
</dbReference>
<dbReference type="FunCoup" id="A0A7M7TGD7">
    <property type="interactions" value="99"/>
</dbReference>
<dbReference type="Pfam" id="PF09380">
    <property type="entry name" value="FERM_C"/>
    <property type="match status" value="1"/>
</dbReference>
<dbReference type="SMART" id="SM01196">
    <property type="entry name" value="FERM_C"/>
    <property type="match status" value="1"/>
</dbReference>
<dbReference type="Proteomes" id="UP000007110">
    <property type="component" value="Unassembled WGS sequence"/>
</dbReference>
<dbReference type="InterPro" id="IPR019749">
    <property type="entry name" value="Band_41_domain"/>
</dbReference>
<feature type="compositionally biased region" description="Polar residues" evidence="1">
    <location>
        <begin position="837"/>
        <end position="852"/>
    </location>
</feature>
<feature type="compositionally biased region" description="Basic and acidic residues" evidence="1">
    <location>
        <begin position="717"/>
        <end position="728"/>
    </location>
</feature>
<dbReference type="Pfam" id="PF00373">
    <property type="entry name" value="FERM_M"/>
    <property type="match status" value="1"/>
</dbReference>
<dbReference type="PANTHER" id="PTHR23280">
    <property type="entry name" value="4.1 G PROTEIN"/>
    <property type="match status" value="1"/>
</dbReference>